<evidence type="ECO:0000256" key="3">
    <source>
        <dbReference type="ARBA" id="ARBA00022695"/>
    </source>
</evidence>
<evidence type="ECO:0000256" key="6">
    <source>
        <dbReference type="ARBA" id="ARBA00022840"/>
    </source>
</evidence>
<dbReference type="InterPro" id="IPR052038">
    <property type="entry name" value="Type-VII_TA_antitoxin"/>
</dbReference>
<accession>A0A6N8FUX4</accession>
<dbReference type="CDD" id="cd05403">
    <property type="entry name" value="NT_KNTase_like"/>
    <property type="match status" value="1"/>
</dbReference>
<evidence type="ECO:0000313" key="10">
    <source>
        <dbReference type="Proteomes" id="UP000441797"/>
    </source>
</evidence>
<dbReference type="InterPro" id="IPR041633">
    <property type="entry name" value="Polbeta"/>
</dbReference>
<dbReference type="PANTHER" id="PTHR33571:SF19">
    <property type="entry name" value="PROTEIN ADENYLYLTRANSFERASE MJ0128-RELATED"/>
    <property type="match status" value="1"/>
</dbReference>
<keyword evidence="10" id="KW-1185">Reference proteome</keyword>
<dbReference type="RefSeq" id="WP_105218609.1">
    <property type="nucleotide sequence ID" value="NZ_CAWNSU010000128.1"/>
</dbReference>
<evidence type="ECO:0000256" key="7">
    <source>
        <dbReference type="ARBA" id="ARBA00022842"/>
    </source>
</evidence>
<dbReference type="AlphaFoldDB" id="A0A6N8FUX4"/>
<organism evidence="9 10">
    <name type="scientific">Gloeocapsopsis dulcis AAB1 = 1H9</name>
    <dbReference type="NCBI Taxonomy" id="1433147"/>
    <lineage>
        <taxon>Bacteria</taxon>
        <taxon>Bacillati</taxon>
        <taxon>Cyanobacteriota</taxon>
        <taxon>Cyanophyceae</taxon>
        <taxon>Oscillatoriophycideae</taxon>
        <taxon>Chroococcales</taxon>
        <taxon>Chroococcaceae</taxon>
        <taxon>Gloeocapsopsis</taxon>
        <taxon>Gloeocapsopsis dulcis</taxon>
    </lineage>
</organism>
<evidence type="ECO:0000256" key="5">
    <source>
        <dbReference type="ARBA" id="ARBA00022741"/>
    </source>
</evidence>
<evidence type="ECO:0000259" key="8">
    <source>
        <dbReference type="Pfam" id="PF18765"/>
    </source>
</evidence>
<dbReference type="PANTHER" id="PTHR33571">
    <property type="entry name" value="SSL8005 PROTEIN"/>
    <property type="match status" value="1"/>
</dbReference>
<reference evidence="9 10" key="1">
    <citation type="journal article" date="2019" name="Front. Microbiol.">
        <title>Genomic Features for Desiccation Tolerance and Sugar Biosynthesis in the Extremophile Gloeocapsopsis sp. UTEX B3054.</title>
        <authorList>
            <person name="Urrejola C."/>
            <person name="Alcorta J."/>
            <person name="Salas L."/>
            <person name="Vasquez M."/>
            <person name="Polz M.F."/>
            <person name="Vicuna R."/>
            <person name="Diez B."/>
        </authorList>
    </citation>
    <scope>NUCLEOTIDE SEQUENCE [LARGE SCALE GENOMIC DNA]</scope>
    <source>
        <strain evidence="9 10">1H9</strain>
    </source>
</reference>
<dbReference type="Pfam" id="PF18765">
    <property type="entry name" value="Polbeta"/>
    <property type="match status" value="1"/>
</dbReference>
<feature type="domain" description="Polymerase beta nucleotidyltransferase" evidence="8">
    <location>
        <begin position="15"/>
        <end position="93"/>
    </location>
</feature>
<keyword evidence="5" id="KW-0547">Nucleotide-binding</keyword>
<keyword evidence="6" id="KW-0067">ATP-binding</keyword>
<dbReference type="Proteomes" id="UP000441797">
    <property type="component" value="Unassembled WGS sequence"/>
</dbReference>
<evidence type="ECO:0000313" key="9">
    <source>
        <dbReference type="EMBL" id="MUL36918.1"/>
    </source>
</evidence>
<dbReference type="SUPFAM" id="SSF81301">
    <property type="entry name" value="Nucleotidyltransferase"/>
    <property type="match status" value="1"/>
</dbReference>
<evidence type="ECO:0000256" key="4">
    <source>
        <dbReference type="ARBA" id="ARBA00022723"/>
    </source>
</evidence>
<evidence type="ECO:0000256" key="2">
    <source>
        <dbReference type="ARBA" id="ARBA00022679"/>
    </source>
</evidence>
<comment type="caution">
    <text evidence="9">The sequence shown here is derived from an EMBL/GenBank/DDBJ whole genome shotgun (WGS) entry which is preliminary data.</text>
</comment>
<dbReference type="GO" id="GO:0046872">
    <property type="term" value="F:metal ion binding"/>
    <property type="evidence" value="ECO:0007669"/>
    <property type="project" value="UniProtKB-KW"/>
</dbReference>
<dbReference type="GO" id="GO:0016779">
    <property type="term" value="F:nucleotidyltransferase activity"/>
    <property type="evidence" value="ECO:0007669"/>
    <property type="project" value="UniProtKB-KW"/>
</dbReference>
<gene>
    <name evidence="9" type="ORF">BWI75_11315</name>
</gene>
<protein>
    <submittedName>
        <fullName evidence="9">Nucleotidyltransferase</fullName>
    </submittedName>
</protein>
<dbReference type="EMBL" id="NAPY01000015">
    <property type="protein sequence ID" value="MUL36918.1"/>
    <property type="molecule type" value="Genomic_DNA"/>
</dbReference>
<keyword evidence="4" id="KW-0479">Metal-binding</keyword>
<keyword evidence="3" id="KW-0548">Nucleotidyltransferase</keyword>
<dbReference type="GO" id="GO:0005524">
    <property type="term" value="F:ATP binding"/>
    <property type="evidence" value="ECO:0007669"/>
    <property type="project" value="UniProtKB-KW"/>
</dbReference>
<keyword evidence="7" id="KW-0460">Magnesium</keyword>
<proteinExistence type="predicted"/>
<sequence length="94" mass="10901">MKTLTEIKSILSQYKPVLQKQYKVSKIGIFGLYVRGEQNENSDVNVLVDFDTNFRFGLLTFCELKSYLSEKIGLKVDLVMKDRLKPKIGQQILR</sequence>
<dbReference type="Gene3D" id="3.30.460.10">
    <property type="entry name" value="Beta Polymerase, domain 2"/>
    <property type="match status" value="1"/>
</dbReference>
<keyword evidence="2 9" id="KW-0808">Transferase</keyword>
<name>A0A6N8FUX4_9CHRO</name>
<dbReference type="InterPro" id="IPR043519">
    <property type="entry name" value="NT_sf"/>
</dbReference>
<dbReference type="OrthoDB" id="9809668at2"/>
<evidence type="ECO:0000256" key="1">
    <source>
        <dbReference type="ARBA" id="ARBA00001946"/>
    </source>
</evidence>
<comment type="cofactor">
    <cofactor evidence="1">
        <name>Mg(2+)</name>
        <dbReference type="ChEBI" id="CHEBI:18420"/>
    </cofactor>
</comment>